<comment type="catalytic activity">
    <reaction evidence="7">
        <text>GTP + H2O = GDP + phosphate + H(+)</text>
        <dbReference type="Rhea" id="RHEA:19669"/>
        <dbReference type="ChEBI" id="CHEBI:15377"/>
        <dbReference type="ChEBI" id="CHEBI:15378"/>
        <dbReference type="ChEBI" id="CHEBI:37565"/>
        <dbReference type="ChEBI" id="CHEBI:43474"/>
        <dbReference type="ChEBI" id="CHEBI:58189"/>
    </reaction>
</comment>
<dbReference type="CDD" id="cd04096">
    <property type="entry name" value="eEF2_snRNP_like_C"/>
    <property type="match status" value="1"/>
</dbReference>
<dbReference type="Gene3D" id="3.30.70.240">
    <property type="match status" value="1"/>
</dbReference>
<dbReference type="OrthoDB" id="364892at2759"/>
<reference evidence="11 12" key="1">
    <citation type="journal article" date="2011" name="Science">
        <title>The ecoresponsive genome of Daphnia pulex.</title>
        <authorList>
            <person name="Colbourne J.K."/>
            <person name="Pfrender M.E."/>
            <person name="Gilbert D."/>
            <person name="Thomas W.K."/>
            <person name="Tucker A."/>
            <person name="Oakley T.H."/>
            <person name="Tokishita S."/>
            <person name="Aerts A."/>
            <person name="Arnold G.J."/>
            <person name="Basu M.K."/>
            <person name="Bauer D.J."/>
            <person name="Caceres C.E."/>
            <person name="Carmel L."/>
            <person name="Casola C."/>
            <person name="Choi J.H."/>
            <person name="Detter J.C."/>
            <person name="Dong Q."/>
            <person name="Dusheyko S."/>
            <person name="Eads B.D."/>
            <person name="Frohlich T."/>
            <person name="Geiler-Samerotte K.A."/>
            <person name="Gerlach D."/>
            <person name="Hatcher P."/>
            <person name="Jogdeo S."/>
            <person name="Krijgsveld J."/>
            <person name="Kriventseva E.V."/>
            <person name="Kultz D."/>
            <person name="Laforsch C."/>
            <person name="Lindquist E."/>
            <person name="Lopez J."/>
            <person name="Manak J.R."/>
            <person name="Muller J."/>
            <person name="Pangilinan J."/>
            <person name="Patwardhan R.P."/>
            <person name="Pitluck S."/>
            <person name="Pritham E.J."/>
            <person name="Rechtsteiner A."/>
            <person name="Rho M."/>
            <person name="Rogozin I.B."/>
            <person name="Sakarya O."/>
            <person name="Salamov A."/>
            <person name="Schaack S."/>
            <person name="Shapiro H."/>
            <person name="Shiga Y."/>
            <person name="Skalitzky C."/>
            <person name="Smith Z."/>
            <person name="Souvorov A."/>
            <person name="Sung W."/>
            <person name="Tang Z."/>
            <person name="Tsuchiya D."/>
            <person name="Tu H."/>
            <person name="Vos H."/>
            <person name="Wang M."/>
            <person name="Wolf Y.I."/>
            <person name="Yamagata H."/>
            <person name="Yamada T."/>
            <person name="Ye Y."/>
            <person name="Shaw J.R."/>
            <person name="Andrews J."/>
            <person name="Crease T.J."/>
            <person name="Tang H."/>
            <person name="Lucas S.M."/>
            <person name="Robertson H.M."/>
            <person name="Bork P."/>
            <person name="Koonin E.V."/>
            <person name="Zdobnov E.M."/>
            <person name="Grigoriev I.V."/>
            <person name="Lynch M."/>
            <person name="Boore J.L."/>
        </authorList>
    </citation>
    <scope>NUCLEOTIDE SEQUENCE [LARGE SCALE GENOMIC DNA]</scope>
</reference>
<dbReference type="Pfam" id="PF25118">
    <property type="entry name" value="EFL1"/>
    <property type="match status" value="1"/>
</dbReference>
<dbReference type="PRINTS" id="PR00315">
    <property type="entry name" value="ELONGATNFCT"/>
</dbReference>
<name>E9FUY9_DAPPU</name>
<dbReference type="FunFam" id="3.30.230.10:FF:000136">
    <property type="entry name" value="GD14641"/>
    <property type="match status" value="1"/>
</dbReference>
<dbReference type="InParanoid" id="E9FUY9"/>
<dbReference type="InterPro" id="IPR009000">
    <property type="entry name" value="Transl_B-barrel_sf"/>
</dbReference>
<dbReference type="SUPFAM" id="SSF54980">
    <property type="entry name" value="EF-G C-terminal domain-like"/>
    <property type="match status" value="2"/>
</dbReference>
<dbReference type="InterPro" id="IPR000795">
    <property type="entry name" value="T_Tr_GTP-bd_dom"/>
</dbReference>
<dbReference type="InterPro" id="IPR056752">
    <property type="entry name" value="EFL1"/>
</dbReference>
<evidence type="ECO:0000256" key="4">
    <source>
        <dbReference type="ARBA" id="ARBA00022741"/>
    </source>
</evidence>
<dbReference type="PANTHER" id="PTHR42908:SF3">
    <property type="entry name" value="ELONGATION FACTOR-LIKE GTPASE 1"/>
    <property type="match status" value="1"/>
</dbReference>
<dbReference type="KEGG" id="dpx:DAPPUDRAFT_304801"/>
<protein>
    <recommendedName>
        <fullName evidence="8">Ribosome assembly protein 1</fullName>
    </recommendedName>
    <alternativeName>
        <fullName evidence="9">Elongation factor-like 1</fullName>
    </alternativeName>
</protein>
<dbReference type="InterPro" id="IPR020568">
    <property type="entry name" value="Ribosomal_Su5_D2-typ_SF"/>
</dbReference>
<dbReference type="SMART" id="SM00838">
    <property type="entry name" value="EFG_C"/>
    <property type="match status" value="1"/>
</dbReference>
<evidence type="ECO:0000256" key="7">
    <source>
        <dbReference type="ARBA" id="ARBA00048548"/>
    </source>
</evidence>
<evidence type="ECO:0000256" key="9">
    <source>
        <dbReference type="ARBA" id="ARBA00081809"/>
    </source>
</evidence>
<dbReference type="Pfam" id="PF00009">
    <property type="entry name" value="GTP_EFTU"/>
    <property type="match status" value="1"/>
</dbReference>
<dbReference type="FunCoup" id="E9FUY9">
    <property type="interactions" value="1580"/>
</dbReference>
<dbReference type="InterPro" id="IPR027417">
    <property type="entry name" value="P-loop_NTPase"/>
</dbReference>
<dbReference type="FunFam" id="3.90.1430.10:FF:000002">
    <property type="entry name" value="Elongation factor like GTPase 1"/>
    <property type="match status" value="1"/>
</dbReference>
<evidence type="ECO:0000256" key="3">
    <source>
        <dbReference type="ARBA" id="ARBA00022517"/>
    </source>
</evidence>
<evidence type="ECO:0000256" key="5">
    <source>
        <dbReference type="ARBA" id="ARBA00022801"/>
    </source>
</evidence>
<dbReference type="FunFam" id="3.30.70.240:FF:000006">
    <property type="entry name" value="Elongation factor like GTPase 1"/>
    <property type="match status" value="1"/>
</dbReference>
<dbReference type="InterPro" id="IPR004161">
    <property type="entry name" value="EFTu-like_2"/>
</dbReference>
<dbReference type="GO" id="GO:0003924">
    <property type="term" value="F:GTPase activity"/>
    <property type="evidence" value="ECO:0000318"/>
    <property type="project" value="GO_Central"/>
</dbReference>
<keyword evidence="2" id="KW-0963">Cytoplasm</keyword>
<dbReference type="GO" id="GO:1990904">
    <property type="term" value="C:ribonucleoprotein complex"/>
    <property type="evidence" value="ECO:0000318"/>
    <property type="project" value="GO_Central"/>
</dbReference>
<dbReference type="InterPro" id="IPR000640">
    <property type="entry name" value="EFG_V-like"/>
</dbReference>
<keyword evidence="5" id="KW-0378">Hydrolase</keyword>
<dbReference type="NCBIfam" id="TIGR00231">
    <property type="entry name" value="small_GTP"/>
    <property type="match status" value="1"/>
</dbReference>
<dbReference type="CDD" id="cd16261">
    <property type="entry name" value="EF2_snRNP_III"/>
    <property type="match status" value="1"/>
</dbReference>
<dbReference type="SUPFAM" id="SSF52540">
    <property type="entry name" value="P-loop containing nucleoside triphosphate hydrolases"/>
    <property type="match status" value="1"/>
</dbReference>
<dbReference type="PhylomeDB" id="E9FUY9"/>
<proteinExistence type="predicted"/>
<dbReference type="HOGENOM" id="CLU_002794_3_1_1"/>
<dbReference type="GO" id="GO:0042256">
    <property type="term" value="P:cytosolic ribosome assembly"/>
    <property type="evidence" value="ECO:0000318"/>
    <property type="project" value="GO_Central"/>
</dbReference>
<dbReference type="GO" id="GO:0043022">
    <property type="term" value="F:ribosome binding"/>
    <property type="evidence" value="ECO:0000318"/>
    <property type="project" value="GO_Central"/>
</dbReference>
<dbReference type="CDD" id="cd16268">
    <property type="entry name" value="EF2_II"/>
    <property type="match status" value="1"/>
</dbReference>
<dbReference type="Proteomes" id="UP000000305">
    <property type="component" value="Unassembled WGS sequence"/>
</dbReference>
<dbReference type="STRING" id="6669.E9FUY9"/>
<dbReference type="PROSITE" id="PS51722">
    <property type="entry name" value="G_TR_2"/>
    <property type="match status" value="1"/>
</dbReference>
<dbReference type="Pfam" id="PF00679">
    <property type="entry name" value="EFG_C"/>
    <property type="match status" value="1"/>
</dbReference>
<organism evidence="11 12">
    <name type="scientific">Daphnia pulex</name>
    <name type="common">Water flea</name>
    <dbReference type="NCBI Taxonomy" id="6669"/>
    <lineage>
        <taxon>Eukaryota</taxon>
        <taxon>Metazoa</taxon>
        <taxon>Ecdysozoa</taxon>
        <taxon>Arthropoda</taxon>
        <taxon>Crustacea</taxon>
        <taxon>Branchiopoda</taxon>
        <taxon>Diplostraca</taxon>
        <taxon>Cladocera</taxon>
        <taxon>Anomopoda</taxon>
        <taxon>Daphniidae</taxon>
        <taxon>Daphnia</taxon>
    </lineage>
</organism>
<dbReference type="Gene3D" id="2.40.30.10">
    <property type="entry name" value="Translation factors"/>
    <property type="match status" value="1"/>
</dbReference>
<dbReference type="PANTHER" id="PTHR42908">
    <property type="entry name" value="TRANSLATION ELONGATION FACTOR-RELATED"/>
    <property type="match status" value="1"/>
</dbReference>
<dbReference type="InterPro" id="IPR041095">
    <property type="entry name" value="EFG_II"/>
</dbReference>
<comment type="subcellular location">
    <subcellularLocation>
        <location evidence="1">Cytoplasm</location>
    </subcellularLocation>
</comment>
<dbReference type="Pfam" id="PF14492">
    <property type="entry name" value="EFG_III"/>
    <property type="match status" value="1"/>
</dbReference>
<dbReference type="GO" id="GO:0005829">
    <property type="term" value="C:cytosol"/>
    <property type="evidence" value="ECO:0000318"/>
    <property type="project" value="GO_Central"/>
</dbReference>
<keyword evidence="6" id="KW-0342">GTP-binding</keyword>
<evidence type="ECO:0000256" key="2">
    <source>
        <dbReference type="ARBA" id="ARBA00022490"/>
    </source>
</evidence>
<evidence type="ECO:0000313" key="12">
    <source>
        <dbReference type="Proteomes" id="UP000000305"/>
    </source>
</evidence>
<dbReference type="GO" id="GO:0005525">
    <property type="term" value="F:GTP binding"/>
    <property type="evidence" value="ECO:0007669"/>
    <property type="project" value="UniProtKB-KW"/>
</dbReference>
<evidence type="ECO:0000256" key="6">
    <source>
        <dbReference type="ARBA" id="ARBA00023134"/>
    </source>
</evidence>
<keyword evidence="4" id="KW-0547">Nucleotide-binding</keyword>
<dbReference type="InterPro" id="IPR005225">
    <property type="entry name" value="Small_GTP-bd"/>
</dbReference>
<dbReference type="OMA" id="SKKKCAM"/>
<evidence type="ECO:0000256" key="8">
    <source>
        <dbReference type="ARBA" id="ARBA00068031"/>
    </source>
</evidence>
<sequence>MKQFNRQRIGELQNNPLNIRNICIVAHVDHGKTTLADSLVASNGIISQKLVGKLRYMDSRKDEQERGITMKSSSISLLHTHNNKEFLVNLIDSPGHVDFSSEVSTAVRLCDGAVVVVDVVEGVCAQTKVVLKQVWLEHIKPVLVLNKIDRLIVEMKMQPLDAYIRMVQLLEQVNAQVAELFTIDVMSKKENNTDSSSGLEEADDSNIYFAPEQGNVVFASAADGWGFSIRDFSRMFASKLGLHEEELQLSLWGDNYFNSKTKTVVKGAQEKAKKPLFCQVVLENLWSIYDAVVVRKDKIMTEKIVQSLQLQMAPRDLKHSDPKVQIQAILSKWLPLSESVLRMVCEKLPSPSDITDAKAEKLMSSLSKPFCLLPEATQQLKKAFVACSSSSDAPSIAFVSKMIMVDRQCLPKSKAKLLTCEDIALRRQQVRQKLAELTLQQEQGKICEVEEPVKPKEVIEEAPVFVAFARVFSGTLKKGQELYVLGPKYDPTECPTEGDIDPSLTLKDLKSGHHVTRVKIGDLYLMMGRELETLESAPAGSVVGIGGLEEHILKSGTLSSTLTCPAFTELSQMVVPIVRVAVEPARPSEMPELIKGLKLLNQADPCVQVVLQESGEHVLITAGEVHLQRCLRDLRESYAKIEINASQPIVPFRETIVAPLEPIDNDSAGRVQVNTSGKRFSMRLRAVSLPEEVTALLEKHVDIIRTMSQTRCVNSLETTAIEDEVNEKLILQLQSKISKLYDELDQAFQKSDWKDNAVDKILSFGPRRCGPNVLINYSPIALPNPWKINVPETIVERSTLECLSSVINGFQLATLAGPLCEEPLFGVAFILEDLSIMLNHPSTPLSNGDDNNDGSNLQQQCGSLTGQIMSVVKDGCRRAFMNQPQRLMAAMYTCSIQVSGEVVGKMYGVLSRRHGKILDGDLEEGSASFSITAVLPVVESFDLANEIRKQTSGLASHQLVFSHWEVIDIDPFWVPTTDEELELYGDKGDSVNRAHIYMNSVRRRKGLAVSEKVVEFAEKQRTLSRKV</sequence>
<dbReference type="CDD" id="cd01681">
    <property type="entry name" value="aeEF2_snRNP_like_IV"/>
    <property type="match status" value="1"/>
</dbReference>
<gene>
    <name evidence="11" type="ORF">DAPPUDRAFT_304801</name>
</gene>
<feature type="domain" description="Tr-type G" evidence="10">
    <location>
        <begin position="17"/>
        <end position="352"/>
    </location>
</feature>
<dbReference type="Gene3D" id="3.40.50.300">
    <property type="entry name" value="P-loop containing nucleotide triphosphate hydrolases"/>
    <property type="match status" value="1"/>
</dbReference>
<dbReference type="eggNOG" id="KOG0467">
    <property type="taxonomic scope" value="Eukaryota"/>
</dbReference>
<dbReference type="Gene3D" id="3.30.230.10">
    <property type="match status" value="1"/>
</dbReference>
<dbReference type="InterPro" id="IPR014721">
    <property type="entry name" value="Ribsml_uS5_D2-typ_fold_subgr"/>
</dbReference>
<dbReference type="FunFam" id="3.30.70.870:FF:000002">
    <property type="entry name" value="Translation elongation factor 2"/>
    <property type="match status" value="1"/>
</dbReference>
<keyword evidence="12" id="KW-1185">Reference proteome</keyword>
<dbReference type="SUPFAM" id="SSF54211">
    <property type="entry name" value="Ribosomal protein S5 domain 2-like"/>
    <property type="match status" value="1"/>
</dbReference>
<dbReference type="EMBL" id="GL732525">
    <property type="protein sequence ID" value="EFX88804.1"/>
    <property type="molecule type" value="Genomic_DNA"/>
</dbReference>
<dbReference type="Pfam" id="PF03144">
    <property type="entry name" value="GTP_EFTU_D2"/>
    <property type="match status" value="1"/>
</dbReference>
<dbReference type="FunFam" id="3.40.50.300:FF:000746">
    <property type="entry name" value="Ribosome assembly protein 1"/>
    <property type="match status" value="1"/>
</dbReference>
<dbReference type="AlphaFoldDB" id="E9FUY9"/>
<evidence type="ECO:0000259" key="10">
    <source>
        <dbReference type="PROSITE" id="PS51722"/>
    </source>
</evidence>
<dbReference type="SUPFAM" id="SSF50447">
    <property type="entry name" value="Translation proteins"/>
    <property type="match status" value="1"/>
</dbReference>
<dbReference type="InterPro" id="IPR035647">
    <property type="entry name" value="EFG_III/V"/>
</dbReference>
<keyword evidence="3" id="KW-0690">Ribosome biogenesis</keyword>
<dbReference type="CDD" id="cd01885">
    <property type="entry name" value="EF2"/>
    <property type="match status" value="1"/>
</dbReference>
<evidence type="ECO:0000313" key="11">
    <source>
        <dbReference type="EMBL" id="EFX88804.1"/>
    </source>
</evidence>
<evidence type="ECO:0000256" key="1">
    <source>
        <dbReference type="ARBA" id="ARBA00004496"/>
    </source>
</evidence>
<dbReference type="Gene3D" id="3.30.70.870">
    <property type="entry name" value="Elongation Factor G (Translational Gtpase), domain 3"/>
    <property type="match status" value="1"/>
</dbReference>
<accession>E9FUY9</accession>